<dbReference type="PANTHER" id="PTHR24348">
    <property type="entry name" value="SERINE/THREONINE-PROTEIN KINASE UNC-51-RELATED"/>
    <property type="match status" value="1"/>
</dbReference>
<protein>
    <submittedName>
        <fullName evidence="3">Protein kinase</fullName>
        <ecNumber evidence="3">2.7.11.-</ecNumber>
    </submittedName>
</protein>
<dbReference type="Proteomes" id="UP000283634">
    <property type="component" value="Unassembled WGS sequence"/>
</dbReference>
<dbReference type="GO" id="GO:0005737">
    <property type="term" value="C:cytoplasm"/>
    <property type="evidence" value="ECO:0007669"/>
    <property type="project" value="TreeGrafter"/>
</dbReference>
<dbReference type="GeneID" id="40325261"/>
<dbReference type="Gene3D" id="1.10.510.10">
    <property type="entry name" value="Transferase(Phosphotransferase) domain 1"/>
    <property type="match status" value="1"/>
</dbReference>
<dbReference type="CDD" id="cd14014">
    <property type="entry name" value="STKc_PknB_like"/>
    <property type="match status" value="1"/>
</dbReference>
<dbReference type="EC" id="2.7.11.-" evidence="3"/>
<keyword evidence="3" id="KW-0808">Transferase</keyword>
<accession>A0A422NZ64</accession>
<dbReference type="AlphaFoldDB" id="A0A422NZ64"/>
<dbReference type="GO" id="GO:0005524">
    <property type="term" value="F:ATP binding"/>
    <property type="evidence" value="ECO:0007669"/>
    <property type="project" value="InterPro"/>
</dbReference>
<proteinExistence type="predicted"/>
<dbReference type="InterPro" id="IPR000719">
    <property type="entry name" value="Prot_kinase_dom"/>
</dbReference>
<dbReference type="SUPFAM" id="SSF56112">
    <property type="entry name" value="Protein kinase-like (PK-like)"/>
    <property type="match status" value="1"/>
</dbReference>
<organism evidence="3 4">
    <name type="scientific">Trypanosoma rangeli</name>
    <dbReference type="NCBI Taxonomy" id="5698"/>
    <lineage>
        <taxon>Eukaryota</taxon>
        <taxon>Discoba</taxon>
        <taxon>Euglenozoa</taxon>
        <taxon>Kinetoplastea</taxon>
        <taxon>Metakinetoplastina</taxon>
        <taxon>Trypanosomatida</taxon>
        <taxon>Trypanosomatidae</taxon>
        <taxon>Trypanosoma</taxon>
        <taxon>Herpetosoma</taxon>
    </lineage>
</organism>
<evidence type="ECO:0000313" key="4">
    <source>
        <dbReference type="Proteomes" id="UP000283634"/>
    </source>
</evidence>
<evidence type="ECO:0000313" key="3">
    <source>
        <dbReference type="EMBL" id="RNF10767.1"/>
    </source>
</evidence>
<feature type="region of interest" description="Disordered" evidence="1">
    <location>
        <begin position="146"/>
        <end position="184"/>
    </location>
</feature>
<dbReference type="PROSITE" id="PS50011">
    <property type="entry name" value="PROTEIN_KINASE_DOM"/>
    <property type="match status" value="1"/>
</dbReference>
<dbReference type="EMBL" id="MKGL01000027">
    <property type="protein sequence ID" value="RNF10767.1"/>
    <property type="molecule type" value="Genomic_DNA"/>
</dbReference>
<feature type="domain" description="Protein kinase" evidence="2">
    <location>
        <begin position="104"/>
        <end position="537"/>
    </location>
</feature>
<evidence type="ECO:0000256" key="1">
    <source>
        <dbReference type="SAM" id="MobiDB-lite"/>
    </source>
</evidence>
<dbReference type="SMART" id="SM00220">
    <property type="entry name" value="S_TKc"/>
    <property type="match status" value="1"/>
</dbReference>
<dbReference type="OrthoDB" id="347657at2759"/>
<dbReference type="Pfam" id="PF00069">
    <property type="entry name" value="Pkinase"/>
    <property type="match status" value="1"/>
</dbReference>
<dbReference type="OMA" id="NIMAPRF"/>
<gene>
    <name evidence="3" type="ORF">TraAM80_01328</name>
</gene>
<keyword evidence="3" id="KW-0418">Kinase</keyword>
<sequence>MRRPGIDTTYASDADASLTPQATTFAPVGLGVVPLIPITDSLRHFSLLRESRWGFSPVMSSTVSTGDSASSTVHGPHFGNLRGILGTSLKVPERMIVPLERLRLVRGEVLGVGTFGEVLRGELSMLSPAMRQSPAPSMSFPLLTAHSRSNSRTGNSVSFMGHCSEEDQPPTARSNTSGGGGGVYGAGTVQVEANATDLTRQDDCRTVSPENPALHMRSSPSPPQCHPRELSREAVISRTPLCDVAFTDLRNGPLRRAFRLATNQSEVRGTSKPWSSRAFVAADNGVVIMPVAVKRIDKSSLWRRPKILKSFESEVNLTASLSHPCIVKMYGAAEDEAELYLIMEHVVGDTLEKYIKTHGPEHLALLAPRFLADVVLVLEYLHTVGVAHRDVKPCNLLVTADHHVVIVDFGCACYLSDEAANTFAGSAAYMSPEVVCTSKASATSDLWALGCVLFELFAGRTLFHSDSPMLVMRKVNNTWTTSWSTRRASRQRPRTSCGVSCGGIPWTALAPMRWAALTPSRHTPFSRTLTGRGRQGS</sequence>
<reference evidence="3 4" key="1">
    <citation type="journal article" date="2018" name="BMC Genomics">
        <title>Genomic comparison of Trypanosoma conorhini and Trypanosoma rangeli to Trypanosoma cruzi strains of high and low virulence.</title>
        <authorList>
            <person name="Bradwell K.R."/>
            <person name="Koparde V.N."/>
            <person name="Matveyev A.V."/>
            <person name="Serrano M.G."/>
            <person name="Alves J.M."/>
            <person name="Parikh H."/>
            <person name="Huang B."/>
            <person name="Lee V."/>
            <person name="Espinosa-Alvarez O."/>
            <person name="Ortiz P.A."/>
            <person name="Costa-Martins A.G."/>
            <person name="Teixeira M.M."/>
            <person name="Buck G.A."/>
        </authorList>
    </citation>
    <scope>NUCLEOTIDE SEQUENCE [LARGE SCALE GENOMIC DNA]</scope>
    <source>
        <strain evidence="3 4">AM80</strain>
    </source>
</reference>
<dbReference type="VEuPathDB" id="TriTrypDB:TRSC58_01083"/>
<feature type="compositionally biased region" description="Polar residues" evidence="1">
    <location>
        <begin position="146"/>
        <end position="158"/>
    </location>
</feature>
<evidence type="ECO:0000259" key="2">
    <source>
        <dbReference type="PROSITE" id="PS50011"/>
    </source>
</evidence>
<dbReference type="InterPro" id="IPR011009">
    <property type="entry name" value="Kinase-like_dom_sf"/>
</dbReference>
<keyword evidence="4" id="KW-1185">Reference proteome</keyword>
<name>A0A422NZ64_TRYRA</name>
<dbReference type="InterPro" id="IPR008271">
    <property type="entry name" value="Ser/Thr_kinase_AS"/>
</dbReference>
<dbReference type="PANTHER" id="PTHR24348:SF64">
    <property type="entry name" value="SERINE_THREONINE-PROTEIN KINASE DDB_G0278901-RELATED"/>
    <property type="match status" value="1"/>
</dbReference>
<dbReference type="RefSeq" id="XP_029241764.1">
    <property type="nucleotide sequence ID" value="XM_029378380.1"/>
</dbReference>
<comment type="caution">
    <text evidence="3">The sequence shown here is derived from an EMBL/GenBank/DDBJ whole genome shotgun (WGS) entry which is preliminary data.</text>
</comment>
<dbReference type="GO" id="GO:0004674">
    <property type="term" value="F:protein serine/threonine kinase activity"/>
    <property type="evidence" value="ECO:0007669"/>
    <property type="project" value="InterPro"/>
</dbReference>
<dbReference type="InterPro" id="IPR045269">
    <property type="entry name" value="Atg1-like"/>
</dbReference>
<dbReference type="PROSITE" id="PS00108">
    <property type="entry name" value="PROTEIN_KINASE_ST"/>
    <property type="match status" value="1"/>
</dbReference>
<dbReference type="GO" id="GO:0010506">
    <property type="term" value="P:regulation of autophagy"/>
    <property type="evidence" value="ECO:0007669"/>
    <property type="project" value="InterPro"/>
</dbReference>